<dbReference type="InterPro" id="IPR053781">
    <property type="entry name" value="F-box_AtFBL13-like"/>
</dbReference>
<name>A0A5J9UTQ8_9POAL</name>
<dbReference type="CDD" id="cd22160">
    <property type="entry name" value="F-box_AtFBL13-like"/>
    <property type="match status" value="1"/>
</dbReference>
<feature type="domain" description="F-box" evidence="1">
    <location>
        <begin position="17"/>
        <end position="53"/>
    </location>
</feature>
<keyword evidence="3" id="KW-1185">Reference proteome</keyword>
<dbReference type="SUPFAM" id="SSF52058">
    <property type="entry name" value="L domain-like"/>
    <property type="match status" value="1"/>
</dbReference>
<dbReference type="AlphaFoldDB" id="A0A5J9UTQ8"/>
<dbReference type="Gene3D" id="1.20.1280.50">
    <property type="match status" value="1"/>
</dbReference>
<evidence type="ECO:0000259" key="1">
    <source>
        <dbReference type="PROSITE" id="PS50181"/>
    </source>
</evidence>
<dbReference type="InterPro" id="IPR001810">
    <property type="entry name" value="F-box_dom"/>
</dbReference>
<dbReference type="InterPro" id="IPR053197">
    <property type="entry name" value="F-box_SCFL_complex_component"/>
</dbReference>
<dbReference type="Proteomes" id="UP000324897">
    <property type="component" value="Chromosome 2"/>
</dbReference>
<protein>
    <recommendedName>
        <fullName evidence="1">F-box domain-containing protein</fullName>
    </recommendedName>
</protein>
<accession>A0A5J9UTQ8</accession>
<reference evidence="2 3" key="1">
    <citation type="journal article" date="2019" name="Sci. Rep.">
        <title>A high-quality genome of Eragrostis curvula grass provides insights into Poaceae evolution and supports new strategies to enhance forage quality.</title>
        <authorList>
            <person name="Carballo J."/>
            <person name="Santos B.A.C.M."/>
            <person name="Zappacosta D."/>
            <person name="Garbus I."/>
            <person name="Selva J.P."/>
            <person name="Gallo C.A."/>
            <person name="Diaz A."/>
            <person name="Albertini E."/>
            <person name="Caccamo M."/>
            <person name="Echenique V."/>
        </authorList>
    </citation>
    <scope>NUCLEOTIDE SEQUENCE [LARGE SCALE GENOMIC DNA]</scope>
    <source>
        <strain evidence="3">cv. Victoria</strain>
        <tissue evidence="2">Leaf</tissue>
    </source>
</reference>
<comment type="caution">
    <text evidence="2">The sequence shown here is derived from an EMBL/GenBank/DDBJ whole genome shotgun (WGS) entry which is preliminary data.</text>
</comment>
<dbReference type="PANTHER" id="PTHR34223">
    <property type="entry name" value="OS11G0201299 PROTEIN"/>
    <property type="match status" value="1"/>
</dbReference>
<dbReference type="PANTHER" id="PTHR34223:SF22">
    <property type="entry name" value="OS11G0208300 PROTEIN"/>
    <property type="match status" value="1"/>
</dbReference>
<dbReference type="Gramene" id="TVU26450">
    <property type="protein sequence ID" value="TVU26450"/>
    <property type="gene ID" value="EJB05_28997"/>
</dbReference>
<proteinExistence type="predicted"/>
<feature type="non-terminal residue" evidence="2">
    <location>
        <position position="1"/>
    </location>
</feature>
<evidence type="ECO:0000313" key="3">
    <source>
        <dbReference type="Proteomes" id="UP000324897"/>
    </source>
</evidence>
<dbReference type="SUPFAM" id="SSF52047">
    <property type="entry name" value="RNI-like"/>
    <property type="match status" value="1"/>
</dbReference>
<organism evidence="2 3">
    <name type="scientific">Eragrostis curvula</name>
    <name type="common">weeping love grass</name>
    <dbReference type="NCBI Taxonomy" id="38414"/>
    <lineage>
        <taxon>Eukaryota</taxon>
        <taxon>Viridiplantae</taxon>
        <taxon>Streptophyta</taxon>
        <taxon>Embryophyta</taxon>
        <taxon>Tracheophyta</taxon>
        <taxon>Spermatophyta</taxon>
        <taxon>Magnoliopsida</taxon>
        <taxon>Liliopsida</taxon>
        <taxon>Poales</taxon>
        <taxon>Poaceae</taxon>
        <taxon>PACMAD clade</taxon>
        <taxon>Chloridoideae</taxon>
        <taxon>Eragrostideae</taxon>
        <taxon>Eragrostidinae</taxon>
        <taxon>Eragrostis</taxon>
    </lineage>
</organism>
<dbReference type="Pfam" id="PF00646">
    <property type="entry name" value="F-box"/>
    <property type="match status" value="1"/>
</dbReference>
<dbReference type="EMBL" id="RWGY01000013">
    <property type="protein sequence ID" value="TVU26450.1"/>
    <property type="molecule type" value="Genomic_DNA"/>
</dbReference>
<dbReference type="SUPFAM" id="SSF81383">
    <property type="entry name" value="F-box domain"/>
    <property type="match status" value="1"/>
</dbReference>
<dbReference type="InterPro" id="IPR036047">
    <property type="entry name" value="F-box-like_dom_sf"/>
</dbReference>
<evidence type="ECO:0000313" key="2">
    <source>
        <dbReference type="EMBL" id="TVU26450.1"/>
    </source>
</evidence>
<sequence>MRGGTATPWASRMHCCVDRLSTLPDEILQHILSFLRAQEAVRTCVLAQSWRHVWKLMRQLRITGILTPASVLGIQKFVRHLFLLRLHELTESPLDLCEIIFHEFDDENIAFIKIWIKWAIMCKIQTFHLDLFREHMISHDDKPLISSHLTKIQLSGLMLSESFADFSRCSVLQDLQIVRCDLSEVRKLMSPSLKFLVITECTSAQNSRLRICVPHLVSLHLDEPSMDRIPLLESMPELVEAYVQTYWNMDSCSSFEPMDCNHIMGSSSFSDSDTDDDEVSSSYDADRDIVNSVLGSLSQATNLTLLSGDTMYIFGRDLRWCPTFMKLKSLLLNDYWSDATYCRALACILEHVPVLEKLSIIFSRKVDPNYKLEIPNYKLEIKGCLDDGAMKRSLTISQYLKIIQVKCNMVNERFLKLLKFLQSSLNIYCKQKMDDPYGYTVSILNNRKASAEVLLYLNVAASTTITAVRQAAAAEK</sequence>
<gene>
    <name evidence="2" type="ORF">EJB05_28997</name>
</gene>
<dbReference type="PROSITE" id="PS50181">
    <property type="entry name" value="FBOX"/>
    <property type="match status" value="1"/>
</dbReference>